<organism evidence="2 3">
    <name type="scientific">Stylosanthes scabra</name>
    <dbReference type="NCBI Taxonomy" id="79078"/>
    <lineage>
        <taxon>Eukaryota</taxon>
        <taxon>Viridiplantae</taxon>
        <taxon>Streptophyta</taxon>
        <taxon>Embryophyta</taxon>
        <taxon>Tracheophyta</taxon>
        <taxon>Spermatophyta</taxon>
        <taxon>Magnoliopsida</taxon>
        <taxon>eudicotyledons</taxon>
        <taxon>Gunneridae</taxon>
        <taxon>Pentapetalae</taxon>
        <taxon>rosids</taxon>
        <taxon>fabids</taxon>
        <taxon>Fabales</taxon>
        <taxon>Fabaceae</taxon>
        <taxon>Papilionoideae</taxon>
        <taxon>50 kb inversion clade</taxon>
        <taxon>dalbergioids sensu lato</taxon>
        <taxon>Dalbergieae</taxon>
        <taxon>Pterocarpus clade</taxon>
        <taxon>Stylosanthes</taxon>
    </lineage>
</organism>
<reference evidence="2 3" key="1">
    <citation type="journal article" date="2023" name="Plants (Basel)">
        <title>Bridging the Gap: Combining Genomics and Transcriptomics Approaches to Understand Stylosanthes scabra, an Orphan Legume from the Brazilian Caatinga.</title>
        <authorList>
            <person name="Ferreira-Neto J.R.C."/>
            <person name="da Silva M.D."/>
            <person name="Binneck E."/>
            <person name="de Melo N.F."/>
            <person name="da Silva R.H."/>
            <person name="de Melo A.L.T.M."/>
            <person name="Pandolfi V."/>
            <person name="Bustamante F.O."/>
            <person name="Brasileiro-Vidal A.C."/>
            <person name="Benko-Iseppon A.M."/>
        </authorList>
    </citation>
    <scope>NUCLEOTIDE SEQUENCE [LARGE SCALE GENOMIC DNA]</scope>
    <source>
        <tissue evidence="2">Leaves</tissue>
    </source>
</reference>
<feature type="compositionally biased region" description="Polar residues" evidence="1">
    <location>
        <begin position="1"/>
        <end position="25"/>
    </location>
</feature>
<sequence>VTFGLSASQAPNVTNNTKGASSLAFSPSRLEHQRPNVTHTLPSPKQVTFEPPVPSKSRLNLLRPNMTCFLRPNVTCFLPSSNRDLTSPCTKRDKHLLALPFLQT</sequence>
<proteinExistence type="predicted"/>
<keyword evidence="3" id="KW-1185">Reference proteome</keyword>
<gene>
    <name evidence="2" type="ORF">PIB30_110952</name>
</gene>
<comment type="caution">
    <text evidence="2">The sequence shown here is derived from an EMBL/GenBank/DDBJ whole genome shotgun (WGS) entry which is preliminary data.</text>
</comment>
<protein>
    <submittedName>
        <fullName evidence="2">Uncharacterized protein</fullName>
    </submittedName>
</protein>
<feature type="region of interest" description="Disordered" evidence="1">
    <location>
        <begin position="1"/>
        <end position="56"/>
    </location>
</feature>
<dbReference type="EMBL" id="JASCZI010067061">
    <property type="protein sequence ID" value="MED6142163.1"/>
    <property type="molecule type" value="Genomic_DNA"/>
</dbReference>
<evidence type="ECO:0000313" key="2">
    <source>
        <dbReference type="EMBL" id="MED6142163.1"/>
    </source>
</evidence>
<name>A0ABU6T2H0_9FABA</name>
<dbReference type="Proteomes" id="UP001341840">
    <property type="component" value="Unassembled WGS sequence"/>
</dbReference>
<evidence type="ECO:0000256" key="1">
    <source>
        <dbReference type="SAM" id="MobiDB-lite"/>
    </source>
</evidence>
<evidence type="ECO:0000313" key="3">
    <source>
        <dbReference type="Proteomes" id="UP001341840"/>
    </source>
</evidence>
<feature type="compositionally biased region" description="Polar residues" evidence="1">
    <location>
        <begin position="35"/>
        <end position="46"/>
    </location>
</feature>
<accession>A0ABU6T2H0</accession>
<feature type="non-terminal residue" evidence="2">
    <location>
        <position position="1"/>
    </location>
</feature>